<dbReference type="OrthoDB" id="6853800at2"/>
<evidence type="ECO:0000313" key="4">
    <source>
        <dbReference type="Proteomes" id="UP000198784"/>
    </source>
</evidence>
<gene>
    <name evidence="3" type="ORF">SAMN05216190_12439</name>
</gene>
<dbReference type="InterPro" id="IPR008816">
    <property type="entry name" value="Gly_zipper_2TM_dom"/>
</dbReference>
<accession>A0A1I5U900</accession>
<feature type="chain" id="PRO_5011459393" evidence="1">
    <location>
        <begin position="26"/>
        <end position="283"/>
    </location>
</feature>
<dbReference type="STRING" id="289003.SAMN05216190_12439"/>
<proteinExistence type="predicted"/>
<dbReference type="RefSeq" id="WP_090503066.1">
    <property type="nucleotide sequence ID" value="NZ_FOWX01000024.1"/>
</dbReference>
<reference evidence="4" key="1">
    <citation type="submission" date="2016-10" db="EMBL/GenBank/DDBJ databases">
        <authorList>
            <person name="Varghese N."/>
            <person name="Submissions S."/>
        </authorList>
    </citation>
    <scope>NUCLEOTIDE SEQUENCE [LARGE SCALE GENOMIC DNA]</scope>
    <source>
        <strain evidence="4">DSM 17834</strain>
    </source>
</reference>
<dbReference type="Pfam" id="PF05433">
    <property type="entry name" value="Rick_17kDa_Anti"/>
    <property type="match status" value="1"/>
</dbReference>
<evidence type="ECO:0000259" key="2">
    <source>
        <dbReference type="Pfam" id="PF05433"/>
    </source>
</evidence>
<dbReference type="PROSITE" id="PS51257">
    <property type="entry name" value="PROKAR_LIPOPROTEIN"/>
    <property type="match status" value="1"/>
</dbReference>
<organism evidence="3 4">
    <name type="scientific">Pseudomonas borbori</name>
    <dbReference type="NCBI Taxonomy" id="289003"/>
    <lineage>
        <taxon>Bacteria</taxon>
        <taxon>Pseudomonadati</taxon>
        <taxon>Pseudomonadota</taxon>
        <taxon>Gammaproteobacteria</taxon>
        <taxon>Pseudomonadales</taxon>
        <taxon>Pseudomonadaceae</taxon>
        <taxon>Pseudomonas</taxon>
    </lineage>
</organism>
<dbReference type="EMBL" id="FOWX01000024">
    <property type="protein sequence ID" value="SFP91722.1"/>
    <property type="molecule type" value="Genomic_DNA"/>
</dbReference>
<name>A0A1I5U900_9PSED</name>
<keyword evidence="1" id="KW-0732">Signal</keyword>
<protein>
    <submittedName>
        <fullName evidence="3">Glycine zipper 2TM domain-containing protein</fullName>
    </submittedName>
</protein>
<sequence length="283" mass="29251">MRMLKKTGPLVLGACIGLSAGCANMSQNEWMNKENIGTLAGAAAGVLIGSQVSSGSGRTAAMMVGALAGGMLGKSIGAKLDERDRQALALQTQQVLNNSLDGQASTWTFGHSGASAQITPVSTEIRSRTVAVKRTAQVQPVPNMQLLNKPYRALKSANVRSAPSTSAEKVGGLASGSTDNNWIMVGRQGVSIGYVYAPLVAAVGSQTTASTAQPVAPATDLDAMDVASAKEQGFDLDSLSLVEEQVTAQTTCRTVNYNMTSKGANDQQTVQACQAADGAWELI</sequence>
<evidence type="ECO:0000256" key="1">
    <source>
        <dbReference type="SAM" id="SignalP"/>
    </source>
</evidence>
<feature type="domain" description="Glycine zipper 2TM" evidence="2">
    <location>
        <begin position="36"/>
        <end position="77"/>
    </location>
</feature>
<dbReference type="AlphaFoldDB" id="A0A1I5U900"/>
<keyword evidence="4" id="KW-1185">Reference proteome</keyword>
<dbReference type="Proteomes" id="UP000198784">
    <property type="component" value="Unassembled WGS sequence"/>
</dbReference>
<feature type="signal peptide" evidence="1">
    <location>
        <begin position="1"/>
        <end position="25"/>
    </location>
</feature>
<evidence type="ECO:0000313" key="3">
    <source>
        <dbReference type="EMBL" id="SFP91722.1"/>
    </source>
</evidence>